<dbReference type="PANTHER" id="PTHR21262:SF31">
    <property type="entry name" value="GTP PYROPHOSPHOKINASE"/>
    <property type="match status" value="1"/>
</dbReference>
<proteinExistence type="predicted"/>
<feature type="domain" description="RelA/SpoT" evidence="1">
    <location>
        <begin position="63"/>
        <end position="182"/>
    </location>
</feature>
<dbReference type="Gene3D" id="3.30.460.10">
    <property type="entry name" value="Beta Polymerase, domain 2"/>
    <property type="match status" value="1"/>
</dbReference>
<evidence type="ECO:0000313" key="2">
    <source>
        <dbReference type="EMBL" id="AWN81895.1"/>
    </source>
</evidence>
<dbReference type="KEGG" id="cher:DK880_00579"/>
<keyword evidence="2" id="KW-0808">Transferase</keyword>
<dbReference type="SUPFAM" id="SSF81301">
    <property type="entry name" value="Nucleotidyltransferase"/>
    <property type="match status" value="1"/>
</dbReference>
<dbReference type="OrthoDB" id="9805041at2"/>
<dbReference type="CDD" id="cd05399">
    <property type="entry name" value="NT_Rel-Spo_like"/>
    <property type="match status" value="1"/>
</dbReference>
<keyword evidence="2" id="KW-0418">Kinase</keyword>
<gene>
    <name evidence="2" type="primary">relA_6</name>
    <name evidence="2" type="ORF">DK880_00579</name>
</gene>
<dbReference type="GO" id="GO:0016301">
    <property type="term" value="F:kinase activity"/>
    <property type="evidence" value="ECO:0007669"/>
    <property type="project" value="UniProtKB-KW"/>
</dbReference>
<dbReference type="GO" id="GO:0005886">
    <property type="term" value="C:plasma membrane"/>
    <property type="evidence" value="ECO:0007669"/>
    <property type="project" value="TreeGrafter"/>
</dbReference>
<accession>A0A2Z3LHA5</accession>
<dbReference type="Pfam" id="PF04607">
    <property type="entry name" value="RelA_SpoT"/>
    <property type="match status" value="1"/>
</dbReference>
<dbReference type="EMBL" id="CP029619">
    <property type="protein sequence ID" value="AWN81895.1"/>
    <property type="molecule type" value="Genomic_DNA"/>
</dbReference>
<reference evidence="2 3" key="1">
    <citation type="submission" date="2018-05" db="EMBL/GenBank/DDBJ databases">
        <title>Candidatus Cardinium hertigii Genome Assembly.</title>
        <authorList>
            <person name="Showmaker K.C."/>
            <person name="Walden K.O."/>
            <person name="Fields C.J."/>
            <person name="Lambert K.N."/>
            <person name="Hudson M.E."/>
        </authorList>
    </citation>
    <scope>NUCLEOTIDE SEQUENCE [LARGE SCALE GENOMIC DNA]</scope>
    <source>
        <strain evidence="3">cHgTN10</strain>
    </source>
</reference>
<dbReference type="InterPro" id="IPR043519">
    <property type="entry name" value="NT_sf"/>
</dbReference>
<dbReference type="GO" id="GO:0015969">
    <property type="term" value="P:guanosine tetraphosphate metabolic process"/>
    <property type="evidence" value="ECO:0007669"/>
    <property type="project" value="InterPro"/>
</dbReference>
<organism evidence="2 3">
    <name type="scientific">Candidatus Cardinium hertigii</name>
    <dbReference type="NCBI Taxonomy" id="247481"/>
    <lineage>
        <taxon>Bacteria</taxon>
        <taxon>Pseudomonadati</taxon>
        <taxon>Bacteroidota</taxon>
        <taxon>Cytophagia</taxon>
        <taxon>Cytophagales</taxon>
        <taxon>Amoebophilaceae</taxon>
        <taxon>Candidatus Cardinium</taxon>
    </lineage>
</organism>
<protein>
    <submittedName>
        <fullName evidence="2">GTP pyrophosphokinase</fullName>
        <ecNumber evidence="2">2.7.6.5</ecNumber>
    </submittedName>
</protein>
<sequence length="183" mass="21625">MRLDAIQTRLADLWLKHTDAHSYHTITRKIGITPYQLQKKLDLIAEEVNSALQKHNISFIIKKRVKSIYSIWRKIQKLKVNFNQVHDLFAIRVIIQDIGPASLQEEKIICWKILSVLTTLYKPVHTIMRDWVSTPKENGYESLHLIFESHEHGKLEVQIRTQRMDDIAEYGKAAHWKYKWNKG</sequence>
<dbReference type="InterPro" id="IPR007685">
    <property type="entry name" value="RelA_SpoT"/>
</dbReference>
<dbReference type="GO" id="GO:0008728">
    <property type="term" value="F:GTP diphosphokinase activity"/>
    <property type="evidence" value="ECO:0007669"/>
    <property type="project" value="UniProtKB-EC"/>
</dbReference>
<dbReference type="SMART" id="SM00954">
    <property type="entry name" value="RelA_SpoT"/>
    <property type="match status" value="1"/>
</dbReference>
<evidence type="ECO:0000313" key="3">
    <source>
        <dbReference type="Proteomes" id="UP000245872"/>
    </source>
</evidence>
<dbReference type="PANTHER" id="PTHR21262">
    <property type="entry name" value="GUANOSINE-3',5'-BIS DIPHOSPHATE 3'-PYROPHOSPHOHYDROLASE"/>
    <property type="match status" value="1"/>
</dbReference>
<evidence type="ECO:0000259" key="1">
    <source>
        <dbReference type="SMART" id="SM00954"/>
    </source>
</evidence>
<keyword evidence="3" id="KW-1185">Reference proteome</keyword>
<name>A0A2Z3LHA5_9BACT</name>
<dbReference type="Proteomes" id="UP000245872">
    <property type="component" value="Chromosome"/>
</dbReference>
<dbReference type="EC" id="2.7.6.5" evidence="2"/>
<dbReference type="AlphaFoldDB" id="A0A2Z3LHA5"/>
<dbReference type="RefSeq" id="WP_109997311.1">
    <property type="nucleotide sequence ID" value="NZ_CP029619.1"/>
</dbReference>